<evidence type="ECO:0000313" key="2">
    <source>
        <dbReference type="Proteomes" id="UP000095591"/>
    </source>
</evidence>
<reference evidence="1 2" key="1">
    <citation type="submission" date="2015-09" db="EMBL/GenBank/DDBJ databases">
        <authorList>
            <consortium name="Pathogen Informatics"/>
        </authorList>
    </citation>
    <scope>NUCLEOTIDE SEQUENCE [LARGE SCALE GENOMIC DNA]</scope>
    <source>
        <strain evidence="1 2">2789STDY5608872</strain>
    </source>
</reference>
<dbReference type="AlphaFoldDB" id="A0A173VVE3"/>
<dbReference type="Proteomes" id="UP000095591">
    <property type="component" value="Unassembled WGS sequence"/>
</dbReference>
<accession>A0A173VVE3</accession>
<protein>
    <submittedName>
        <fullName evidence="1">Uncharacterized protein</fullName>
    </submittedName>
</protein>
<sequence>MILLFNLDSINKELVTKIARKSYRISHLVAFLNLIMCVLKKMCVFDQFAP</sequence>
<proteinExistence type="predicted"/>
<organism evidence="1 2">
    <name type="scientific">Parabacteroides distasonis</name>
    <dbReference type="NCBI Taxonomy" id="823"/>
    <lineage>
        <taxon>Bacteria</taxon>
        <taxon>Pseudomonadati</taxon>
        <taxon>Bacteroidota</taxon>
        <taxon>Bacteroidia</taxon>
        <taxon>Bacteroidales</taxon>
        <taxon>Tannerellaceae</taxon>
        <taxon>Parabacteroides</taxon>
    </lineage>
</organism>
<gene>
    <name evidence="1" type="ORF">ERS852429_03505</name>
</gene>
<evidence type="ECO:0000313" key="1">
    <source>
        <dbReference type="EMBL" id="CUN30085.1"/>
    </source>
</evidence>
<name>A0A173VVE3_PARDI</name>
<dbReference type="EMBL" id="CYXP01000009">
    <property type="protein sequence ID" value="CUN30085.1"/>
    <property type="molecule type" value="Genomic_DNA"/>
</dbReference>